<dbReference type="EMBL" id="SDDZ01000001">
    <property type="protein sequence ID" value="RXJ52639.1"/>
    <property type="molecule type" value="Genomic_DNA"/>
</dbReference>
<dbReference type="Proteomes" id="UP000289792">
    <property type="component" value="Unassembled WGS sequence"/>
</dbReference>
<dbReference type="Pfam" id="PF01541">
    <property type="entry name" value="GIY-YIG"/>
    <property type="match status" value="1"/>
</dbReference>
<proteinExistence type="predicted"/>
<reference evidence="2 3" key="1">
    <citation type="submission" date="2019-01" db="EMBL/GenBank/DDBJ databases">
        <title>Genome sequence of the Antarctic species Gelidibacter gilvus ACAM 158(T).</title>
        <authorList>
            <person name="Bowman J.P."/>
        </authorList>
    </citation>
    <scope>NUCLEOTIDE SEQUENCE [LARGE SCALE GENOMIC DNA]</scope>
    <source>
        <strain evidence="2 3">IC158</strain>
    </source>
</reference>
<feature type="domain" description="GIY-YIG" evidence="1">
    <location>
        <begin position="1"/>
        <end position="77"/>
    </location>
</feature>
<dbReference type="InterPro" id="IPR035901">
    <property type="entry name" value="GIY-YIG_endonuc_sf"/>
</dbReference>
<name>A0A4Q0XK79_9FLAO</name>
<dbReference type="PROSITE" id="PS50164">
    <property type="entry name" value="GIY_YIG"/>
    <property type="match status" value="1"/>
</dbReference>
<dbReference type="OrthoDB" id="1495241at2"/>
<keyword evidence="3" id="KW-1185">Reference proteome</keyword>
<evidence type="ECO:0000313" key="3">
    <source>
        <dbReference type="Proteomes" id="UP000289792"/>
    </source>
</evidence>
<evidence type="ECO:0000259" key="1">
    <source>
        <dbReference type="PROSITE" id="PS50164"/>
    </source>
</evidence>
<dbReference type="InterPro" id="IPR000305">
    <property type="entry name" value="GIY-YIG_endonuc"/>
</dbReference>
<dbReference type="AlphaFoldDB" id="A0A4Q0XK79"/>
<comment type="caution">
    <text evidence="2">The sequence shown here is derived from an EMBL/GenBank/DDBJ whole genome shotgun (WGS) entry which is preliminary data.</text>
</comment>
<gene>
    <name evidence="2" type="ORF">ESZ48_02800</name>
</gene>
<sequence>MNHCCYILYSKKLNRYYIGYSSDLDIRLVFHEKSEPRKFTYNASDWKLYYKIDCKSKSQGESIEGHIKRMKSRIYIENLIKYPEITTKLLEKYKDINII</sequence>
<organism evidence="2 3">
    <name type="scientific">Gelidibacter gilvus</name>
    <dbReference type="NCBI Taxonomy" id="59602"/>
    <lineage>
        <taxon>Bacteria</taxon>
        <taxon>Pseudomonadati</taxon>
        <taxon>Bacteroidota</taxon>
        <taxon>Flavobacteriia</taxon>
        <taxon>Flavobacteriales</taxon>
        <taxon>Flavobacteriaceae</taxon>
        <taxon>Gelidibacter</taxon>
    </lineage>
</organism>
<accession>A0A4Q0XK79</accession>
<protein>
    <submittedName>
        <fullName evidence="2">GIY-YIG nuclease family protein</fullName>
    </submittedName>
</protein>
<evidence type="ECO:0000313" key="2">
    <source>
        <dbReference type="EMBL" id="RXJ52639.1"/>
    </source>
</evidence>
<dbReference type="Gene3D" id="3.40.1440.10">
    <property type="entry name" value="GIY-YIG endonuclease"/>
    <property type="match status" value="1"/>
</dbReference>
<dbReference type="SUPFAM" id="SSF82771">
    <property type="entry name" value="GIY-YIG endonuclease"/>
    <property type="match status" value="1"/>
</dbReference>
<dbReference type="RefSeq" id="WP_129015773.1">
    <property type="nucleotide sequence ID" value="NZ_SDDZ01000001.1"/>
</dbReference>